<dbReference type="FunFam" id="3.40.50.720:FF:000053">
    <property type="entry name" value="Quinone oxidoreductase 1"/>
    <property type="match status" value="1"/>
</dbReference>
<comment type="caution">
    <text evidence="4">The sequence shown here is derived from an EMBL/GenBank/DDBJ whole genome shotgun (WGS) entry which is preliminary data.</text>
</comment>
<dbReference type="CDD" id="cd05286">
    <property type="entry name" value="QOR2"/>
    <property type="match status" value="1"/>
</dbReference>
<dbReference type="InterPro" id="IPR036291">
    <property type="entry name" value="NAD(P)-bd_dom_sf"/>
</dbReference>
<dbReference type="GO" id="GO:0008270">
    <property type="term" value="F:zinc ion binding"/>
    <property type="evidence" value="ECO:0007669"/>
    <property type="project" value="InterPro"/>
</dbReference>
<evidence type="ECO:0000256" key="2">
    <source>
        <dbReference type="ARBA" id="ARBA00023002"/>
    </source>
</evidence>
<reference evidence="4 5" key="1">
    <citation type="submission" date="2020-07" db="EMBL/GenBank/DDBJ databases">
        <title>Sequencing the genomes of 1000 actinobacteria strains.</title>
        <authorList>
            <person name="Klenk H.-P."/>
        </authorList>
    </citation>
    <scope>NUCLEOTIDE SEQUENCE [LARGE SCALE GENOMIC DNA]</scope>
    <source>
        <strain evidence="4 5">DSM 22083</strain>
    </source>
</reference>
<dbReference type="GO" id="GO:0035925">
    <property type="term" value="F:mRNA 3'-UTR AU-rich region binding"/>
    <property type="evidence" value="ECO:0007669"/>
    <property type="project" value="TreeGrafter"/>
</dbReference>
<feature type="domain" description="Enoyl reductase (ER)" evidence="3">
    <location>
        <begin position="11"/>
        <end position="320"/>
    </location>
</feature>
<dbReference type="GO" id="GO:0003960">
    <property type="term" value="F:quinone reductase (NADPH) activity"/>
    <property type="evidence" value="ECO:0007669"/>
    <property type="project" value="UniProtKB-EC"/>
</dbReference>
<dbReference type="EC" id="1.6.5.5" evidence="4"/>
<dbReference type="Proteomes" id="UP000569914">
    <property type="component" value="Unassembled WGS sequence"/>
</dbReference>
<dbReference type="SUPFAM" id="SSF50129">
    <property type="entry name" value="GroES-like"/>
    <property type="match status" value="1"/>
</dbReference>
<keyword evidence="1" id="KW-0521">NADP</keyword>
<dbReference type="SUPFAM" id="SSF51735">
    <property type="entry name" value="NAD(P)-binding Rossmann-fold domains"/>
    <property type="match status" value="1"/>
</dbReference>
<dbReference type="Gene3D" id="3.40.50.720">
    <property type="entry name" value="NAD(P)-binding Rossmann-like Domain"/>
    <property type="match status" value="1"/>
</dbReference>
<keyword evidence="2 4" id="KW-0560">Oxidoreductase</keyword>
<protein>
    <submittedName>
        <fullName evidence="4">NADPH2:quinone reductase</fullName>
        <ecNumber evidence="4">1.6.5.5</ecNumber>
    </submittedName>
</protein>
<dbReference type="GO" id="GO:0070402">
    <property type="term" value="F:NADPH binding"/>
    <property type="evidence" value="ECO:0007669"/>
    <property type="project" value="TreeGrafter"/>
</dbReference>
<organism evidence="4 5">
    <name type="scientific">Microlunatus parietis</name>
    <dbReference type="NCBI Taxonomy" id="682979"/>
    <lineage>
        <taxon>Bacteria</taxon>
        <taxon>Bacillati</taxon>
        <taxon>Actinomycetota</taxon>
        <taxon>Actinomycetes</taxon>
        <taxon>Propionibacteriales</taxon>
        <taxon>Propionibacteriaceae</taxon>
        <taxon>Microlunatus</taxon>
    </lineage>
</organism>
<evidence type="ECO:0000256" key="1">
    <source>
        <dbReference type="ARBA" id="ARBA00022857"/>
    </source>
</evidence>
<dbReference type="PANTHER" id="PTHR48106">
    <property type="entry name" value="QUINONE OXIDOREDUCTASE PIG3-RELATED"/>
    <property type="match status" value="1"/>
</dbReference>
<dbReference type="InterPro" id="IPR011032">
    <property type="entry name" value="GroES-like_sf"/>
</dbReference>
<dbReference type="InterPro" id="IPR013149">
    <property type="entry name" value="ADH-like_C"/>
</dbReference>
<evidence type="ECO:0000259" key="3">
    <source>
        <dbReference type="SMART" id="SM00829"/>
    </source>
</evidence>
<dbReference type="GO" id="GO:0005829">
    <property type="term" value="C:cytosol"/>
    <property type="evidence" value="ECO:0007669"/>
    <property type="project" value="TreeGrafter"/>
</dbReference>
<dbReference type="EMBL" id="JACCBU010000001">
    <property type="protein sequence ID" value="NYE74271.1"/>
    <property type="molecule type" value="Genomic_DNA"/>
</dbReference>
<dbReference type="AlphaFoldDB" id="A0A7Y9ICV9"/>
<evidence type="ECO:0000313" key="4">
    <source>
        <dbReference type="EMBL" id="NYE74271.1"/>
    </source>
</evidence>
<dbReference type="InterPro" id="IPR013154">
    <property type="entry name" value="ADH-like_N"/>
</dbReference>
<evidence type="ECO:0000313" key="5">
    <source>
        <dbReference type="Proteomes" id="UP000569914"/>
    </source>
</evidence>
<dbReference type="InterPro" id="IPR047618">
    <property type="entry name" value="QOR-like"/>
</dbReference>
<proteinExistence type="predicted"/>
<dbReference type="PROSITE" id="PS01162">
    <property type="entry name" value="QOR_ZETA_CRYSTAL"/>
    <property type="match status" value="1"/>
</dbReference>
<dbReference type="Pfam" id="PF00107">
    <property type="entry name" value="ADH_zinc_N"/>
    <property type="match status" value="1"/>
</dbReference>
<dbReference type="PANTHER" id="PTHR48106:SF13">
    <property type="entry name" value="QUINONE OXIDOREDUCTASE-RELATED"/>
    <property type="match status" value="1"/>
</dbReference>
<dbReference type="Gene3D" id="3.90.180.10">
    <property type="entry name" value="Medium-chain alcohol dehydrogenases, catalytic domain"/>
    <property type="match status" value="1"/>
</dbReference>
<sequence length="322" mass="33740">MAYAIRYARAGGPEVIDYVEVPDREPGPGEVAIDVAGVGVNFIETYQRSGTYKVDYPFVPGGEGAGVISAVGPEVTTFAVGDRVAWAGIPGSYASRLVGPADKLLAVPRGLSDEQAAAVPLQGLTAHYLATSTYPIQAGDTVLVHAGAGGVGLLLTQIAKIKGARVITTVSTEEKAELSREAGADEVIVGYTGFADRARELTDGEGLPVVYDSVGRDTFDASLSAVRRRGHLVLFGASSGPVPPVDPQRLNDAGSVFLTRPKLADYTVTRSELLERSTELFAWIGDGRLSVRIGGTYPLAEAARAQSDLTARKTTGKLVLLP</sequence>
<dbReference type="SMART" id="SM00829">
    <property type="entry name" value="PKS_ER"/>
    <property type="match status" value="1"/>
</dbReference>
<name>A0A7Y9ICV9_9ACTN</name>
<dbReference type="InterPro" id="IPR020843">
    <property type="entry name" value="ER"/>
</dbReference>
<gene>
    <name evidence="4" type="ORF">BKA15_005600</name>
</gene>
<dbReference type="InterPro" id="IPR002364">
    <property type="entry name" value="Quin_OxRdtase/zeta-crystal_CS"/>
</dbReference>
<accession>A0A7Y9ICV9</accession>
<dbReference type="Pfam" id="PF08240">
    <property type="entry name" value="ADH_N"/>
    <property type="match status" value="1"/>
</dbReference>
<dbReference type="RefSeq" id="WP_179756454.1">
    <property type="nucleotide sequence ID" value="NZ_JACCBU010000001.1"/>
</dbReference>
<keyword evidence="5" id="KW-1185">Reference proteome</keyword>